<name>A0A2R5G5P1_9STRA</name>
<organism evidence="3 4">
    <name type="scientific">Hondaea fermentalgiana</name>
    <dbReference type="NCBI Taxonomy" id="2315210"/>
    <lineage>
        <taxon>Eukaryota</taxon>
        <taxon>Sar</taxon>
        <taxon>Stramenopiles</taxon>
        <taxon>Bigyra</taxon>
        <taxon>Labyrinthulomycetes</taxon>
        <taxon>Thraustochytrida</taxon>
        <taxon>Thraustochytriidae</taxon>
        <taxon>Hondaea</taxon>
    </lineage>
</organism>
<evidence type="ECO:0000259" key="2">
    <source>
        <dbReference type="PROSITE" id="PS50191"/>
    </source>
</evidence>
<feature type="region of interest" description="Disordered" evidence="1">
    <location>
        <begin position="1"/>
        <end position="21"/>
    </location>
</feature>
<sequence length="204" mass="22915">MEASRPRQPEPGAAAAEKETSVPTSVQNFLVKLGPLRDAVHGDEALRAKLQLGAESEDAFLSRFIIATNGDVNAAVKQIREFVACPLDAQYTVVMDFEGASMSQLKKPFTSIIKKTMHIDQTFYPERMFRSVLINVPLLFSACWSIVKNFLDKDTLTKLRIVRSDYFKYLEEIIDPAQIPSDFGGKAPKLSYEDHMLQQLKIMA</sequence>
<evidence type="ECO:0000313" key="4">
    <source>
        <dbReference type="Proteomes" id="UP000241890"/>
    </source>
</evidence>
<dbReference type="Pfam" id="PF00650">
    <property type="entry name" value="CRAL_TRIO"/>
    <property type="match status" value="1"/>
</dbReference>
<dbReference type="Proteomes" id="UP000241890">
    <property type="component" value="Unassembled WGS sequence"/>
</dbReference>
<dbReference type="Gene3D" id="3.40.525.10">
    <property type="entry name" value="CRAL-TRIO lipid binding domain"/>
    <property type="match status" value="1"/>
</dbReference>
<comment type="caution">
    <text evidence="3">The sequence shown here is derived from an EMBL/GenBank/DDBJ whole genome shotgun (WGS) entry which is preliminary data.</text>
</comment>
<dbReference type="PROSITE" id="PS50191">
    <property type="entry name" value="CRAL_TRIO"/>
    <property type="match status" value="1"/>
</dbReference>
<dbReference type="PANTHER" id="PTHR45657">
    <property type="entry name" value="CRAL-TRIO DOMAIN-CONTAINING PROTEIN YKL091C-RELATED"/>
    <property type="match status" value="1"/>
</dbReference>
<reference evidence="3 4" key="1">
    <citation type="submission" date="2017-12" db="EMBL/GenBank/DDBJ databases">
        <title>Sequencing, de novo assembly and annotation of complete genome of a new Thraustochytrid species, strain FCC1311.</title>
        <authorList>
            <person name="Sedici K."/>
            <person name="Godart F."/>
            <person name="Aiese Cigliano R."/>
            <person name="Sanseverino W."/>
            <person name="Barakat M."/>
            <person name="Ortet P."/>
            <person name="Marechal E."/>
            <person name="Cagnac O."/>
            <person name="Amato A."/>
        </authorList>
    </citation>
    <scope>NUCLEOTIDE SEQUENCE [LARGE SCALE GENOMIC DNA]</scope>
</reference>
<dbReference type="InterPro" id="IPR036865">
    <property type="entry name" value="CRAL-TRIO_dom_sf"/>
</dbReference>
<keyword evidence="4" id="KW-1185">Reference proteome</keyword>
<protein>
    <submittedName>
        <fullName evidence="3">Phosphatidylinositol transfer protein SFH5</fullName>
    </submittedName>
</protein>
<accession>A0A2R5G5P1</accession>
<dbReference type="OrthoDB" id="1434354at2759"/>
<dbReference type="PANTHER" id="PTHR45657:SF1">
    <property type="entry name" value="CRAL-TRIO DOMAIN-CONTAINING PROTEIN YKL091C-RELATED"/>
    <property type="match status" value="1"/>
</dbReference>
<dbReference type="InterPro" id="IPR001251">
    <property type="entry name" value="CRAL-TRIO_dom"/>
</dbReference>
<evidence type="ECO:0000313" key="3">
    <source>
        <dbReference type="EMBL" id="GBG26357.1"/>
    </source>
</evidence>
<dbReference type="InterPro" id="IPR051026">
    <property type="entry name" value="PI/PC_transfer"/>
</dbReference>
<dbReference type="SMART" id="SM00516">
    <property type="entry name" value="SEC14"/>
    <property type="match status" value="1"/>
</dbReference>
<dbReference type="SUPFAM" id="SSF52087">
    <property type="entry name" value="CRAL/TRIO domain"/>
    <property type="match status" value="1"/>
</dbReference>
<dbReference type="InParanoid" id="A0A2R5G5P1"/>
<dbReference type="EMBL" id="BEYU01000020">
    <property type="protein sequence ID" value="GBG26357.1"/>
    <property type="molecule type" value="Genomic_DNA"/>
</dbReference>
<evidence type="ECO:0000256" key="1">
    <source>
        <dbReference type="SAM" id="MobiDB-lite"/>
    </source>
</evidence>
<dbReference type="AlphaFoldDB" id="A0A2R5G5P1"/>
<dbReference type="CDD" id="cd00170">
    <property type="entry name" value="SEC14"/>
    <property type="match status" value="1"/>
</dbReference>
<proteinExistence type="predicted"/>
<feature type="domain" description="CRAL-TRIO" evidence="2">
    <location>
        <begin position="61"/>
        <end position="191"/>
    </location>
</feature>
<gene>
    <name evidence="3" type="ORF">FCC1311_083221</name>
</gene>